<sequence length="231" mass="25394">METRPAPSSFHVDHDDIEKSVPAYKRQRDRKLLLVYIVRHLSAIVFVILLPIYFFVYDMPPEFSVQLLQPAINKGGLDTAAPAPAPGGAAASISPAFNATLHASNRRATGRCYHNGEALVSYAGFTVATGRVPEFCVPGKGTGEIRFEASTGDGGVGLPEHLLDRMALERRVGATQLDVEVKLFRRDDGSDRPMWIWCGLRMDDDRTTRPPDVAPCTVLGLQNWFSVPAFL</sequence>
<keyword evidence="3" id="KW-1185">Reference proteome</keyword>
<evidence type="ECO:0000313" key="2">
    <source>
        <dbReference type="EMBL" id="CAL4947809.1"/>
    </source>
</evidence>
<proteinExistence type="predicted"/>
<reference evidence="3" key="1">
    <citation type="submission" date="2024-06" db="EMBL/GenBank/DDBJ databases">
        <authorList>
            <person name="Ryan C."/>
        </authorList>
    </citation>
    <scope>NUCLEOTIDE SEQUENCE [LARGE SCALE GENOMIC DNA]</scope>
</reference>
<accession>A0ABC8YTP0</accession>
<keyword evidence="1" id="KW-0472">Membrane</keyword>
<dbReference type="EMBL" id="OZ075127">
    <property type="protein sequence ID" value="CAL4947809.1"/>
    <property type="molecule type" value="Genomic_DNA"/>
</dbReference>
<dbReference type="PANTHER" id="PTHR33994">
    <property type="entry name" value="OS04G0515000 PROTEIN"/>
    <property type="match status" value="1"/>
</dbReference>
<dbReference type="Proteomes" id="UP001497457">
    <property type="component" value="Chromosome 17b"/>
</dbReference>
<dbReference type="PANTHER" id="PTHR33994:SF36">
    <property type="entry name" value="LATE EMBRYOGENESIS ABUNDANT PROTEIN LEA-2 SUBGROUP DOMAIN-CONTAINING PROTEIN"/>
    <property type="match status" value="1"/>
</dbReference>
<dbReference type="AlphaFoldDB" id="A0ABC8YTP0"/>
<reference evidence="2 3" key="2">
    <citation type="submission" date="2024-10" db="EMBL/GenBank/DDBJ databases">
        <authorList>
            <person name="Ryan C."/>
        </authorList>
    </citation>
    <scope>NUCLEOTIDE SEQUENCE [LARGE SCALE GENOMIC DNA]</scope>
</reference>
<organism evidence="2 3">
    <name type="scientific">Urochloa decumbens</name>
    <dbReference type="NCBI Taxonomy" id="240449"/>
    <lineage>
        <taxon>Eukaryota</taxon>
        <taxon>Viridiplantae</taxon>
        <taxon>Streptophyta</taxon>
        <taxon>Embryophyta</taxon>
        <taxon>Tracheophyta</taxon>
        <taxon>Spermatophyta</taxon>
        <taxon>Magnoliopsida</taxon>
        <taxon>Liliopsida</taxon>
        <taxon>Poales</taxon>
        <taxon>Poaceae</taxon>
        <taxon>PACMAD clade</taxon>
        <taxon>Panicoideae</taxon>
        <taxon>Panicodae</taxon>
        <taxon>Paniceae</taxon>
        <taxon>Melinidinae</taxon>
        <taxon>Urochloa</taxon>
    </lineage>
</organism>
<feature type="transmembrane region" description="Helical" evidence="1">
    <location>
        <begin position="33"/>
        <end position="56"/>
    </location>
</feature>
<gene>
    <name evidence="2" type="ORF">URODEC1_LOCUS37005</name>
</gene>
<name>A0ABC8YTP0_9POAL</name>
<evidence type="ECO:0000256" key="1">
    <source>
        <dbReference type="SAM" id="Phobius"/>
    </source>
</evidence>
<evidence type="ECO:0000313" key="3">
    <source>
        <dbReference type="Proteomes" id="UP001497457"/>
    </source>
</evidence>
<protein>
    <submittedName>
        <fullName evidence="2">Uncharacterized protein</fullName>
    </submittedName>
</protein>
<keyword evidence="1" id="KW-0812">Transmembrane</keyword>
<keyword evidence="1" id="KW-1133">Transmembrane helix</keyword>